<dbReference type="EMBL" id="AZHE01000007">
    <property type="protein sequence ID" value="KHN98631.1"/>
    <property type="molecule type" value="Genomic_DNA"/>
</dbReference>
<accession>A0A0B2X143</accession>
<gene>
    <name evidence="5" type="ORF">MAM_00689</name>
    <name evidence="6" type="ORF">MAM_00992</name>
    <name evidence="7" type="ORF">MAM_01105</name>
    <name evidence="4" type="ORF">MAM_01972</name>
    <name evidence="3" type="ORF">MAM_03755</name>
</gene>
<dbReference type="HOGENOM" id="CLU_013929_4_2_1"/>
<dbReference type="GeneID" id="63735144"/>
<dbReference type="PANTHER" id="PTHR19303:SF74">
    <property type="entry name" value="POGO TRANSPOSABLE ELEMENT WITH KRAB DOMAIN"/>
    <property type="match status" value="1"/>
</dbReference>
<name>A0A0B2X143_METAS</name>
<evidence type="ECO:0000313" key="5">
    <source>
        <dbReference type="EMBL" id="KHO01688.1"/>
    </source>
</evidence>
<evidence type="ECO:0000313" key="8">
    <source>
        <dbReference type="Proteomes" id="UP000030816"/>
    </source>
</evidence>
<dbReference type="GO" id="GO:0003677">
    <property type="term" value="F:DNA binding"/>
    <property type="evidence" value="ECO:0007669"/>
    <property type="project" value="UniProtKB-KW"/>
</dbReference>
<protein>
    <submittedName>
        <fullName evidence="4">Transposase</fullName>
    </submittedName>
</protein>
<keyword evidence="8" id="KW-1185">Reference proteome</keyword>
<dbReference type="PANTHER" id="PTHR19303">
    <property type="entry name" value="TRANSPOSON"/>
    <property type="match status" value="1"/>
</dbReference>
<dbReference type="InterPro" id="IPR006600">
    <property type="entry name" value="HTH_CenpB_DNA-bd_dom"/>
</dbReference>
<dbReference type="EMBL" id="AZHE01000001">
    <property type="protein sequence ID" value="KHO02104.1"/>
    <property type="molecule type" value="Genomic_DNA"/>
</dbReference>
<dbReference type="OrthoDB" id="5014592at2759"/>
<evidence type="ECO:0000313" key="4">
    <source>
        <dbReference type="EMBL" id="KHO00049.1"/>
    </source>
</evidence>
<sequence>MAATSVQTAKSDVELRVNEALEYIEENPGAKIRSVAKKFNVPRSRLQRRANGVPARKGHPARNTMLSREEEVALCNYIDRLDKANFAVRPEFITDAANYILKERASSTAPPRQVGTRWTTRFIQRHHYHKGLQKKIDSSRKASEDVTRALSYYNKLKEAIQQYGVPPEDIWNMDETGFRIGMGKDHLVVTKRRRAHLFSMPENRETATAIECISAGGKVIPAFLILTGQKHMESWYRIKELEANTKITVSPTGFTNDEIAVAWIQHFQEFATPIGRYRLLILDGHGSHHTIEFVEYCEQHDIIPFALPSHLTHILQPLDVVIFQPLKHYHAKALDIIVRDGVLNITKIEFLACIQAVRKQAFKTTTILTAFRKTGISPYNPQPVIEALEQRAAIYTSTPSPPPLYHNNSSDFETPTTLRQINKVANKLGEVLEDDTSLEPEFARNISRFIRGSLIAATELIQTKRDLGRTKAAQLLSQRRRAHKYHALQTGGVLSVDNAREMVKQNENDRLDTARRVVEAADKRRHNHAKRTFFEAAKKARKWRLDSVLDLLEIWDEKGVHYRRRG</sequence>
<feature type="domain" description="HTH CENPB-type" evidence="2">
    <location>
        <begin position="58"/>
        <end position="132"/>
    </location>
</feature>
<dbReference type="PROSITE" id="PS51253">
    <property type="entry name" value="HTH_CENPB"/>
    <property type="match status" value="1"/>
</dbReference>
<dbReference type="InterPro" id="IPR050863">
    <property type="entry name" value="CenT-Element_Derived"/>
</dbReference>
<comment type="caution">
    <text evidence="4">The sequence shown here is derived from an EMBL/GenBank/DDBJ whole genome shotgun (WGS) entry which is preliminary data.</text>
</comment>
<dbReference type="EMBL" id="AZHE01000003">
    <property type="protein sequence ID" value="KHO00049.1"/>
    <property type="molecule type" value="Genomic_DNA"/>
</dbReference>
<dbReference type="EMBL" id="AZHE01000001">
    <property type="protein sequence ID" value="KHO01688.1"/>
    <property type="molecule type" value="Genomic_DNA"/>
</dbReference>
<keyword evidence="1" id="KW-0238">DNA-binding</keyword>
<proteinExistence type="predicted"/>
<dbReference type="Pfam" id="PF03221">
    <property type="entry name" value="HTH_Tnp_Tc5"/>
    <property type="match status" value="1"/>
</dbReference>
<evidence type="ECO:0000259" key="2">
    <source>
        <dbReference type="PROSITE" id="PS51253"/>
    </source>
</evidence>
<dbReference type="RefSeq" id="XP_040682753.1">
    <property type="nucleotide sequence ID" value="XM_040819488.1"/>
</dbReference>
<dbReference type="EMBL" id="AZHE01000001">
    <property type="protein sequence ID" value="KHO01991.1"/>
    <property type="molecule type" value="Genomic_DNA"/>
</dbReference>
<dbReference type="GO" id="GO:0005634">
    <property type="term" value="C:nucleus"/>
    <property type="evidence" value="ECO:0007669"/>
    <property type="project" value="TreeGrafter"/>
</dbReference>
<evidence type="ECO:0000313" key="3">
    <source>
        <dbReference type="EMBL" id="KHN98631.1"/>
    </source>
</evidence>
<organism evidence="4 8">
    <name type="scientific">Metarhizium album (strain ARSEF 1941)</name>
    <dbReference type="NCBI Taxonomy" id="1081103"/>
    <lineage>
        <taxon>Eukaryota</taxon>
        <taxon>Fungi</taxon>
        <taxon>Dikarya</taxon>
        <taxon>Ascomycota</taxon>
        <taxon>Pezizomycotina</taxon>
        <taxon>Sordariomycetes</taxon>
        <taxon>Hypocreomycetidae</taxon>
        <taxon>Hypocreales</taxon>
        <taxon>Clavicipitaceae</taxon>
        <taxon>Metarhizium</taxon>
    </lineage>
</organism>
<evidence type="ECO:0000256" key="1">
    <source>
        <dbReference type="ARBA" id="ARBA00023125"/>
    </source>
</evidence>
<reference evidence="4 8" key="1">
    <citation type="journal article" date="2014" name="Proc. Natl. Acad. Sci. U.S.A.">
        <title>Trajectory and genomic determinants of fungal-pathogen speciation and host adaptation.</title>
        <authorList>
            <person name="Hu X."/>
            <person name="Xiao G."/>
            <person name="Zheng P."/>
            <person name="Shang Y."/>
            <person name="Su Y."/>
            <person name="Zhang X."/>
            <person name="Liu X."/>
            <person name="Zhan S."/>
            <person name="St Leger R.J."/>
            <person name="Wang C."/>
        </authorList>
    </citation>
    <scope>NUCLEOTIDE SEQUENCE [LARGE SCALE GENOMIC DNA]</scope>
    <source>
        <strain evidence="4 8">ARSEF 1941</strain>
    </source>
</reference>
<dbReference type="AlphaFoldDB" id="A0A0B2X143"/>
<evidence type="ECO:0000313" key="6">
    <source>
        <dbReference type="EMBL" id="KHO01991.1"/>
    </source>
</evidence>
<dbReference type="Pfam" id="PF03184">
    <property type="entry name" value="DDE_1"/>
    <property type="match status" value="1"/>
</dbReference>
<dbReference type="InterPro" id="IPR004875">
    <property type="entry name" value="DDE_SF_endonuclease_dom"/>
</dbReference>
<evidence type="ECO:0000313" key="7">
    <source>
        <dbReference type="EMBL" id="KHO02104.1"/>
    </source>
</evidence>
<dbReference type="Proteomes" id="UP000030816">
    <property type="component" value="Unassembled WGS sequence"/>
</dbReference>